<keyword evidence="2" id="KW-1185">Reference proteome</keyword>
<sequence>MSEEGRKEAEGFRKGQVVQLRSGGPRMTVVGSERSGRGELMARVVYFHEREEKFVYESFIPEALALES</sequence>
<dbReference type="EMBL" id="JACIGI010000005">
    <property type="protein sequence ID" value="MBB4285206.1"/>
    <property type="molecule type" value="Genomic_DNA"/>
</dbReference>
<gene>
    <name evidence="1" type="ORF">GGD88_000923</name>
</gene>
<dbReference type="InterPro" id="IPR019226">
    <property type="entry name" value="DUF2158"/>
</dbReference>
<comment type="caution">
    <text evidence="1">The sequence shown here is derived from an EMBL/GenBank/DDBJ whole genome shotgun (WGS) entry which is preliminary data.</text>
</comment>
<dbReference type="Proteomes" id="UP000555728">
    <property type="component" value="Unassembled WGS sequence"/>
</dbReference>
<evidence type="ECO:0000313" key="1">
    <source>
        <dbReference type="EMBL" id="MBB4285206.1"/>
    </source>
</evidence>
<organism evidence="1 2">
    <name type="scientific">Roseospira goensis</name>
    <dbReference type="NCBI Taxonomy" id="391922"/>
    <lineage>
        <taxon>Bacteria</taxon>
        <taxon>Pseudomonadati</taxon>
        <taxon>Pseudomonadota</taxon>
        <taxon>Alphaproteobacteria</taxon>
        <taxon>Rhodospirillales</taxon>
        <taxon>Rhodospirillaceae</taxon>
        <taxon>Roseospira</taxon>
    </lineage>
</organism>
<dbReference type="AlphaFoldDB" id="A0A7W6RY34"/>
<dbReference type="Pfam" id="PF09926">
    <property type="entry name" value="DUF2158"/>
    <property type="match status" value="1"/>
</dbReference>
<proteinExistence type="predicted"/>
<name>A0A7W6RY34_9PROT</name>
<protein>
    <submittedName>
        <fullName evidence="1">Uncharacterized protein YodC (DUF2158 family)</fullName>
    </submittedName>
</protein>
<dbReference type="RefSeq" id="WP_343056264.1">
    <property type="nucleotide sequence ID" value="NZ_JACIGI010000005.1"/>
</dbReference>
<accession>A0A7W6RY34</accession>
<evidence type="ECO:0000313" key="2">
    <source>
        <dbReference type="Proteomes" id="UP000555728"/>
    </source>
</evidence>
<reference evidence="1 2" key="1">
    <citation type="submission" date="2020-08" db="EMBL/GenBank/DDBJ databases">
        <title>Genome sequencing of Purple Non-Sulfur Bacteria from various extreme environments.</title>
        <authorList>
            <person name="Mayer M."/>
        </authorList>
    </citation>
    <scope>NUCLEOTIDE SEQUENCE [LARGE SCALE GENOMIC DNA]</scope>
    <source>
        <strain evidence="1 2">JA135</strain>
    </source>
</reference>